<dbReference type="GeneID" id="83156500"/>
<dbReference type="GO" id="GO:0005524">
    <property type="term" value="F:ATP binding"/>
    <property type="evidence" value="ECO:0007669"/>
    <property type="project" value="UniProtKB-KW"/>
</dbReference>
<dbReference type="GO" id="GO:0016787">
    <property type="term" value="F:hydrolase activity"/>
    <property type="evidence" value="ECO:0007669"/>
    <property type="project" value="UniProtKB-KW"/>
</dbReference>
<dbReference type="EC" id="3.6.4.13" evidence="1"/>
<dbReference type="InterPro" id="IPR027417">
    <property type="entry name" value="P-loop_NTPase"/>
</dbReference>
<evidence type="ECO:0000256" key="6">
    <source>
        <dbReference type="RuleBase" id="RU000492"/>
    </source>
</evidence>
<dbReference type="InterPro" id="IPR000629">
    <property type="entry name" value="RNA-helicase_DEAD-box_CS"/>
</dbReference>
<dbReference type="PANTHER" id="PTHR47963:SF8">
    <property type="entry name" value="ATP-DEPENDENT RNA HELICASE DEAD"/>
    <property type="match status" value="1"/>
</dbReference>
<keyword evidence="4 6" id="KW-0347">Helicase</keyword>
<reference evidence="10" key="1">
    <citation type="submission" date="2010-03" db="EMBL/GenBank/DDBJ databases">
        <title>The genome sequence of Ruminococcus sp. 18P13.</title>
        <authorList>
            <consortium name="metaHIT consortium -- http://www.metahit.eu/"/>
            <person name="Pajon A."/>
            <person name="Turner K."/>
            <person name="Parkhill J."/>
            <person name="Bernalier A."/>
        </authorList>
    </citation>
    <scope>NUCLEOTIDE SEQUENCE [LARGE SCALE GENOMIC DNA]</scope>
    <source>
        <strain evidence="10">Type strain: 18P13</strain>
    </source>
</reference>
<feature type="region of interest" description="Disordered" evidence="7">
    <location>
        <begin position="511"/>
        <end position="555"/>
    </location>
</feature>
<evidence type="ECO:0000256" key="3">
    <source>
        <dbReference type="ARBA" id="ARBA00022801"/>
    </source>
</evidence>
<feature type="domain" description="Helicase ATP-binding" evidence="8">
    <location>
        <begin position="14"/>
        <end position="186"/>
    </location>
</feature>
<dbReference type="InterPro" id="IPR011545">
    <property type="entry name" value="DEAD/DEAH_box_helicase_dom"/>
</dbReference>
<evidence type="ECO:0000259" key="8">
    <source>
        <dbReference type="PROSITE" id="PS51192"/>
    </source>
</evidence>
<dbReference type="InterPro" id="IPR014001">
    <property type="entry name" value="Helicase_ATP-bd"/>
</dbReference>
<evidence type="ECO:0000313" key="11">
    <source>
        <dbReference type="Proteomes" id="UP000007054"/>
    </source>
</evidence>
<dbReference type="PATRIC" id="fig|213810.4.peg.1718"/>
<comment type="similarity">
    <text evidence="6">Belongs to the DEAD box helicase family.</text>
</comment>
<dbReference type="Gene3D" id="3.30.70.330">
    <property type="match status" value="1"/>
</dbReference>
<organism evidence="10 11">
    <name type="scientific">Ruminococcus champanellensis (strain DSM 18848 / JCM 17042 / KCTC 15320 / 18P13)</name>
    <dbReference type="NCBI Taxonomy" id="213810"/>
    <lineage>
        <taxon>Bacteria</taxon>
        <taxon>Bacillati</taxon>
        <taxon>Bacillota</taxon>
        <taxon>Clostridia</taxon>
        <taxon>Eubacteriales</taxon>
        <taxon>Oscillospiraceae</taxon>
        <taxon>Ruminococcus</taxon>
    </lineage>
</organism>
<dbReference type="CDD" id="cd00268">
    <property type="entry name" value="DEADc"/>
    <property type="match status" value="1"/>
</dbReference>
<accession>D4LE31</accession>
<dbReference type="SMART" id="SM00490">
    <property type="entry name" value="HELICc"/>
    <property type="match status" value="1"/>
</dbReference>
<dbReference type="InterPro" id="IPR005580">
    <property type="entry name" value="DbpA/CsdA_RNA-bd_dom"/>
</dbReference>
<dbReference type="GO" id="GO:0005829">
    <property type="term" value="C:cytosol"/>
    <property type="evidence" value="ECO:0007669"/>
    <property type="project" value="TreeGrafter"/>
</dbReference>
<gene>
    <name evidence="10" type="ordered locus">RUM_18220</name>
</gene>
<feature type="compositionally biased region" description="Basic and acidic residues" evidence="7">
    <location>
        <begin position="511"/>
        <end position="544"/>
    </location>
</feature>
<dbReference type="InterPro" id="IPR001650">
    <property type="entry name" value="Helicase_C-like"/>
</dbReference>
<dbReference type="RefSeq" id="WP_015558782.1">
    <property type="nucleotide sequence ID" value="NC_021039.1"/>
</dbReference>
<dbReference type="PROSITE" id="PS51194">
    <property type="entry name" value="HELICASE_CTER"/>
    <property type="match status" value="1"/>
</dbReference>
<name>D4LE31_RUMC1</name>
<dbReference type="PROSITE" id="PS51192">
    <property type="entry name" value="HELICASE_ATP_BIND_1"/>
    <property type="match status" value="1"/>
</dbReference>
<evidence type="ECO:0000256" key="7">
    <source>
        <dbReference type="SAM" id="MobiDB-lite"/>
    </source>
</evidence>
<feature type="compositionally biased region" description="Basic residues" evidence="7">
    <location>
        <begin position="545"/>
        <end position="555"/>
    </location>
</feature>
<reference evidence="10" key="2">
    <citation type="submission" date="2010-03" db="EMBL/GenBank/DDBJ databases">
        <authorList>
            <person name="Pajon A."/>
        </authorList>
    </citation>
    <scope>NUCLEOTIDE SEQUENCE</scope>
    <source>
        <strain evidence="10">Type strain: 18P13</strain>
    </source>
</reference>
<dbReference type="Pfam" id="PF00270">
    <property type="entry name" value="DEAD"/>
    <property type="match status" value="1"/>
</dbReference>
<dbReference type="InterPro" id="IPR050547">
    <property type="entry name" value="DEAD_box_RNA_helicases"/>
</dbReference>
<dbReference type="AlphaFoldDB" id="D4LE31"/>
<evidence type="ECO:0000256" key="2">
    <source>
        <dbReference type="ARBA" id="ARBA00022741"/>
    </source>
</evidence>
<dbReference type="HOGENOM" id="CLU_003041_21_1_9"/>
<dbReference type="STRING" id="213810.RUM_18220"/>
<dbReference type="CDD" id="cd12252">
    <property type="entry name" value="RRM_DbpA"/>
    <property type="match status" value="1"/>
</dbReference>
<proteinExistence type="inferred from homology"/>
<evidence type="ECO:0000256" key="1">
    <source>
        <dbReference type="ARBA" id="ARBA00012552"/>
    </source>
</evidence>
<dbReference type="KEGG" id="rch:RUM_18220"/>
<keyword evidence="11" id="KW-1185">Reference proteome</keyword>
<keyword evidence="5 6" id="KW-0067">ATP-binding</keyword>
<dbReference type="SMART" id="SM00487">
    <property type="entry name" value="DEXDc"/>
    <property type="match status" value="1"/>
</dbReference>
<dbReference type="SUPFAM" id="SSF52540">
    <property type="entry name" value="P-loop containing nucleoside triphosphate hydrolases"/>
    <property type="match status" value="1"/>
</dbReference>
<evidence type="ECO:0000313" key="10">
    <source>
        <dbReference type="EMBL" id="CBL17876.1"/>
    </source>
</evidence>
<dbReference type="EMBL" id="FP929052">
    <property type="protein sequence ID" value="CBL17876.1"/>
    <property type="molecule type" value="Genomic_DNA"/>
</dbReference>
<evidence type="ECO:0000256" key="5">
    <source>
        <dbReference type="ARBA" id="ARBA00022840"/>
    </source>
</evidence>
<dbReference type="GO" id="GO:0005840">
    <property type="term" value="C:ribosome"/>
    <property type="evidence" value="ECO:0007669"/>
    <property type="project" value="TreeGrafter"/>
</dbReference>
<dbReference type="CDD" id="cd18787">
    <property type="entry name" value="SF2_C_DEAD"/>
    <property type="match status" value="1"/>
</dbReference>
<dbReference type="Gene3D" id="3.40.50.300">
    <property type="entry name" value="P-loop containing nucleotide triphosphate hydrolases"/>
    <property type="match status" value="2"/>
</dbReference>
<dbReference type="Pfam" id="PF00271">
    <property type="entry name" value="Helicase_C"/>
    <property type="match status" value="1"/>
</dbReference>
<dbReference type="PANTHER" id="PTHR47963">
    <property type="entry name" value="DEAD-BOX ATP-DEPENDENT RNA HELICASE 47, MITOCHONDRIAL"/>
    <property type="match status" value="1"/>
</dbReference>
<dbReference type="InterPro" id="IPR012677">
    <property type="entry name" value="Nucleotide-bd_a/b_plait_sf"/>
</dbReference>
<dbReference type="PROSITE" id="PS00039">
    <property type="entry name" value="DEAD_ATP_HELICASE"/>
    <property type="match status" value="1"/>
</dbReference>
<feature type="domain" description="Helicase C-terminal" evidence="9">
    <location>
        <begin position="213"/>
        <end position="359"/>
    </location>
</feature>
<dbReference type="GO" id="GO:0003724">
    <property type="term" value="F:RNA helicase activity"/>
    <property type="evidence" value="ECO:0007669"/>
    <property type="project" value="UniProtKB-EC"/>
</dbReference>
<evidence type="ECO:0000256" key="4">
    <source>
        <dbReference type="ARBA" id="ARBA00022806"/>
    </source>
</evidence>
<dbReference type="GO" id="GO:0009409">
    <property type="term" value="P:response to cold"/>
    <property type="evidence" value="ECO:0007669"/>
    <property type="project" value="TreeGrafter"/>
</dbReference>
<dbReference type="BioCyc" id="RCHA213810:RUM_RS08835-MONOMER"/>
<sequence length="555" mass="61826">MGFTEMTEIQEKSIPLMMQGIDLIGRSNTGTGKTAAFGIPAVESISQEDPRSVQVLILCPTRELAMQACEELKKLSRFMPWVRPCAVYGGASMDRQIGDLKRGANIVVGTPGRVMDHMNRRTLKLQNLKTVILDEADEMLNMGFREDIETILSGVPEERQTVLFSATMPPEIMAITKQFQKDPTVIKIAAKHRTVDTIEQYYYETAMGRKTDALRLLLLAYEPKSAMVFCNTKRTVDELTEALCDKGIQAAGLHGDMKQMQRTQVMNAFKSGRIGVLVATDVAARGIDVNGIDLVFNYDLPQDNEYYIHRIGRTGRAGKSGTALTLVSGRRQVFALRDIAKYTKAEIIQKALPTRADLAAKKTQQLHDAVAQACAEQPSSRAEELLNRLTEEGYTAQQIAQVLLEEKLSASLQSIPEFDAPQPIRREGKRGRSAVTTAKVDINIGRQQRIAPNFILGALVDATGLSGKDFGKIDIFDQHTTVEVPEAEMDFVIDSLNAGKINGHKVTVKRYEGKETGSRSDFRGKSRNDGFNRRPRGRNTDRRNEHKKQSRRFYG</sequence>
<dbReference type="GO" id="GO:0033592">
    <property type="term" value="F:RNA strand annealing activity"/>
    <property type="evidence" value="ECO:0007669"/>
    <property type="project" value="TreeGrafter"/>
</dbReference>
<protein>
    <recommendedName>
        <fullName evidence="1">RNA helicase</fullName>
        <ecNumber evidence="1">3.6.4.13</ecNumber>
    </recommendedName>
</protein>
<dbReference type="Pfam" id="PF03880">
    <property type="entry name" value="DbpA"/>
    <property type="match status" value="1"/>
</dbReference>
<keyword evidence="2 6" id="KW-0547">Nucleotide-binding</keyword>
<keyword evidence="3 6" id="KW-0378">Hydrolase</keyword>
<dbReference type="Proteomes" id="UP000007054">
    <property type="component" value="Chromosome"/>
</dbReference>
<evidence type="ECO:0000259" key="9">
    <source>
        <dbReference type="PROSITE" id="PS51194"/>
    </source>
</evidence>
<dbReference type="InterPro" id="IPR044742">
    <property type="entry name" value="DEAD/DEAH_RhlB"/>
</dbReference>